<organism evidence="2 3">
    <name type="scientific">Eufriesea mexicana</name>
    <dbReference type="NCBI Taxonomy" id="516756"/>
    <lineage>
        <taxon>Eukaryota</taxon>
        <taxon>Metazoa</taxon>
        <taxon>Ecdysozoa</taxon>
        <taxon>Arthropoda</taxon>
        <taxon>Hexapoda</taxon>
        <taxon>Insecta</taxon>
        <taxon>Pterygota</taxon>
        <taxon>Neoptera</taxon>
        <taxon>Endopterygota</taxon>
        <taxon>Hymenoptera</taxon>
        <taxon>Apocrita</taxon>
        <taxon>Aculeata</taxon>
        <taxon>Apoidea</taxon>
        <taxon>Anthophila</taxon>
        <taxon>Apidae</taxon>
        <taxon>Eufriesea</taxon>
    </lineage>
</organism>
<reference evidence="2 3" key="1">
    <citation type="submission" date="2015-07" db="EMBL/GenBank/DDBJ databases">
        <title>The genome of Eufriesea mexicana.</title>
        <authorList>
            <person name="Pan H."/>
            <person name="Kapheim K."/>
        </authorList>
    </citation>
    <scope>NUCLEOTIDE SEQUENCE [LARGE SCALE GENOMIC DNA]</scope>
    <source>
        <strain evidence="2">0111107269</strain>
        <tissue evidence="2">Whole body</tissue>
    </source>
</reference>
<sequence>MRMAVSKRYNNPENTVLDNTLLAIDSVPPHGLVQPPPYISPPNPEECQKEKIQEILKDPSSPQKIQGEKQQSYGRQAVPKIYSHDPRQSLCDGNNKLFEETKVSGCDDLQRVCDQRQIVYMRNARNQQYYVPGKDANQQFYTLPSRRPQRDVEPPRSVTPDITRGLGRGSLSTMHVLARHGQKAMMEQDSNRYGSHVELNKRNSESTETENRLIQSQEQQSIVDIRNRFPTPLGLTALGYRFFASSPVRDPVTKSSSADALKYNPISPIGHGYGNSFKSSTPTGRSMPTVAERLVLTANNNCSSMPNSGRSTPVQSSSGRSTPTNLILSPTKSTMSNEELFAAIHKSKKRLNIKDDNENLSPYGSTNSLVKMTPGNRNSWSSEPQKSPTVTQNAQPASPATSRLDFKRLLLQQSVKTGPTRLSAAEQLKLSRQQCQQQQSSPTIQQTTSLAKVLSPRSVWRFQTPRTDVLSSTIIEDTAAEEKAMKPSPENTSPVSRLNVRRQLDLCSDLPENLRLVDSETLESNNNHTASSSVPNTLPSVSNASDANSQNKTTNSATIPYQANCSQLTPSCQQAISAFESRRISNQLARAQFLAGTSTTASQGHSTYAKKMFRARSESPQNPAIQNVARSPSVPTLETAL</sequence>
<feature type="compositionally biased region" description="Polar residues" evidence="1">
    <location>
        <begin position="597"/>
        <end position="606"/>
    </location>
</feature>
<dbReference type="EMBL" id="KQ760397">
    <property type="protein sequence ID" value="OAD60662.1"/>
    <property type="molecule type" value="Genomic_DNA"/>
</dbReference>
<dbReference type="AlphaFoldDB" id="A0A310STD5"/>
<feature type="region of interest" description="Disordered" evidence="1">
    <location>
        <begin position="146"/>
        <end position="168"/>
    </location>
</feature>
<protein>
    <submittedName>
        <fullName evidence="2">Uncharacterized protein</fullName>
    </submittedName>
</protein>
<evidence type="ECO:0000256" key="1">
    <source>
        <dbReference type="SAM" id="MobiDB-lite"/>
    </source>
</evidence>
<keyword evidence="3" id="KW-1185">Reference proteome</keyword>
<evidence type="ECO:0000313" key="3">
    <source>
        <dbReference type="Proteomes" id="UP000250275"/>
    </source>
</evidence>
<dbReference type="OrthoDB" id="8965057at2759"/>
<feature type="region of interest" description="Disordered" evidence="1">
    <location>
        <begin position="353"/>
        <end position="403"/>
    </location>
</feature>
<proteinExistence type="predicted"/>
<feature type="compositionally biased region" description="Polar residues" evidence="1">
    <location>
        <begin position="618"/>
        <end position="641"/>
    </location>
</feature>
<feature type="region of interest" description="Disordered" evidence="1">
    <location>
        <begin position="523"/>
        <end position="555"/>
    </location>
</feature>
<feature type="region of interest" description="Disordered" evidence="1">
    <location>
        <begin position="597"/>
        <end position="641"/>
    </location>
</feature>
<evidence type="ECO:0000313" key="2">
    <source>
        <dbReference type="EMBL" id="OAD60662.1"/>
    </source>
</evidence>
<gene>
    <name evidence="2" type="ORF">WN48_05536</name>
</gene>
<accession>A0A310STD5</accession>
<dbReference type="Proteomes" id="UP000250275">
    <property type="component" value="Unassembled WGS sequence"/>
</dbReference>
<name>A0A310STD5_9HYME</name>
<feature type="region of interest" description="Disordered" evidence="1">
    <location>
        <begin position="300"/>
        <end position="330"/>
    </location>
</feature>
<feature type="compositionally biased region" description="Polar residues" evidence="1">
    <location>
        <begin position="359"/>
        <end position="401"/>
    </location>
</feature>